<reference evidence="2" key="2">
    <citation type="journal article" date="2016" name="Mol. Ecol.">
        <title>Population genomics of the filarial nematode parasite Wuchereria bancrofti from mosquitoes.</title>
        <authorList>
            <person name="Small S.T."/>
            <person name="Reimer L.J."/>
            <person name="Tisch D.J."/>
            <person name="King C.L."/>
            <person name="Christensen B.M."/>
            <person name="Siba P.M."/>
            <person name="Kazura J.W."/>
            <person name="Serre D."/>
            <person name="Zimmerman P.A."/>
        </authorList>
    </citation>
    <scope>NUCLEOTIDE SEQUENCE</scope>
    <source>
        <strain evidence="2">pt0022</strain>
    </source>
</reference>
<evidence type="ECO:0000313" key="3">
    <source>
        <dbReference type="WBParaSite" id="mrna-Wban_02984"/>
    </source>
</evidence>
<accession>A0AAF5PMU1</accession>
<reference evidence="3" key="3">
    <citation type="submission" date="2024-02" db="UniProtKB">
        <authorList>
            <consortium name="WormBaseParasite"/>
        </authorList>
    </citation>
    <scope>IDENTIFICATION</scope>
    <source>
        <strain evidence="3">pt0022</strain>
    </source>
</reference>
<dbReference type="AlphaFoldDB" id="A0AAF5PMU1"/>
<proteinExistence type="predicted"/>
<evidence type="ECO:0000256" key="1">
    <source>
        <dbReference type="SAM" id="Phobius"/>
    </source>
</evidence>
<evidence type="ECO:0000313" key="2">
    <source>
        <dbReference type="Proteomes" id="UP000093561"/>
    </source>
</evidence>
<dbReference type="WBParaSite" id="mrna-Wban_02984">
    <property type="protein sequence ID" value="mrna-Wban_02984"/>
    <property type="gene ID" value="Wban_02984"/>
</dbReference>
<organism evidence="2 3">
    <name type="scientific">Wuchereria bancrofti</name>
    <dbReference type="NCBI Taxonomy" id="6293"/>
    <lineage>
        <taxon>Eukaryota</taxon>
        <taxon>Metazoa</taxon>
        <taxon>Ecdysozoa</taxon>
        <taxon>Nematoda</taxon>
        <taxon>Chromadorea</taxon>
        <taxon>Rhabditida</taxon>
        <taxon>Spirurina</taxon>
        <taxon>Spiruromorpha</taxon>
        <taxon>Filarioidea</taxon>
        <taxon>Onchocercidae</taxon>
        <taxon>Wuchereria</taxon>
    </lineage>
</organism>
<protein>
    <submittedName>
        <fullName evidence="3">Uncharacterized protein</fullName>
    </submittedName>
</protein>
<keyword evidence="1" id="KW-1133">Transmembrane helix</keyword>
<keyword evidence="1" id="KW-0472">Membrane</keyword>
<reference evidence="2" key="1">
    <citation type="submission" date="2015-03" db="EMBL/GenBank/DDBJ databases">
        <title>Wuchereria bancrofti Genome Sequencing Papua New Guinea Strain.</title>
        <authorList>
            <person name="Small S.T."/>
            <person name="Serre D."/>
            <person name="Zimmerman P.A."/>
        </authorList>
    </citation>
    <scope>NUCLEOTIDE SEQUENCE [LARGE SCALE GENOMIC DNA]</scope>
    <source>
        <strain evidence="2">pt0022</strain>
    </source>
</reference>
<name>A0AAF5PMU1_WUCBA</name>
<sequence>MVENNLKFYPSIILTDFILLMIIPISGINSNENKKMLSKKMEQSEMLSVNRAKRFWTEARPFKRDYPDFDDDQAGEEYYRNQYRKIIIPNIRNFTVKFTFITRYTTIVIPKKTEKTITSTIISTNKTVMQSTTKTYRNITKKN</sequence>
<dbReference type="Proteomes" id="UP000093561">
    <property type="component" value="Unassembled WGS sequence"/>
</dbReference>
<keyword evidence="1" id="KW-0812">Transmembrane</keyword>
<feature type="transmembrane region" description="Helical" evidence="1">
    <location>
        <begin position="12"/>
        <end position="31"/>
    </location>
</feature>